<dbReference type="CDD" id="cd00633">
    <property type="entry name" value="Secretoglobin"/>
    <property type="match status" value="1"/>
</dbReference>
<name>A0A1A6H1V8_NEOLE</name>
<sequence>MKGTLLLLALLVTGELGFQTTEACALFFETFISMAVGNKLMMNAQLSKLDPTPQEREAMEKIQECYNNAGLKAKFADFKVMETIAFSAECKKYYKEDVLDKIKNLFPKLL</sequence>
<gene>
    <name evidence="6" type="ORF">A6R68_13623</name>
</gene>
<evidence type="ECO:0000313" key="6">
    <source>
        <dbReference type="EMBL" id="OBS71800.1"/>
    </source>
</evidence>
<protein>
    <recommendedName>
        <fullName evidence="8">Androgen-binding protein homolog</fullName>
    </recommendedName>
</protein>
<dbReference type="OrthoDB" id="9591489at2759"/>
<evidence type="ECO:0000256" key="2">
    <source>
        <dbReference type="ARBA" id="ARBA00008650"/>
    </source>
</evidence>
<dbReference type="InterPro" id="IPR016126">
    <property type="entry name" value="Secretoglobin"/>
</dbReference>
<keyword evidence="3" id="KW-0964">Secreted</keyword>
<comment type="caution">
    <text evidence="6">The sequence shown here is derived from an EMBL/GenBank/DDBJ whole genome shotgun (WGS) entry which is preliminary data.</text>
</comment>
<dbReference type="PANTHER" id="PTHR31708">
    <property type="entry name" value="ABPBG26-RELATED"/>
    <property type="match status" value="1"/>
</dbReference>
<evidence type="ECO:0000256" key="1">
    <source>
        <dbReference type="ARBA" id="ARBA00004613"/>
    </source>
</evidence>
<evidence type="ECO:0000313" key="7">
    <source>
        <dbReference type="Proteomes" id="UP000092124"/>
    </source>
</evidence>
<comment type="similarity">
    <text evidence="2">Belongs to the secretoglobin family.</text>
</comment>
<keyword evidence="4 5" id="KW-0732">Signal</keyword>
<dbReference type="GO" id="GO:0005615">
    <property type="term" value="C:extracellular space"/>
    <property type="evidence" value="ECO:0007669"/>
    <property type="project" value="InterPro"/>
</dbReference>
<evidence type="ECO:0000256" key="3">
    <source>
        <dbReference type="ARBA" id="ARBA00022525"/>
    </source>
</evidence>
<dbReference type="PANTHER" id="PTHR31708:SF0">
    <property type="entry name" value="ABPBG26-RELATED"/>
    <property type="match status" value="1"/>
</dbReference>
<evidence type="ECO:0000256" key="4">
    <source>
        <dbReference type="ARBA" id="ARBA00022729"/>
    </source>
</evidence>
<dbReference type="EMBL" id="LZPO01055466">
    <property type="protein sequence ID" value="OBS71800.1"/>
    <property type="molecule type" value="Genomic_DNA"/>
</dbReference>
<evidence type="ECO:0008006" key="8">
    <source>
        <dbReference type="Google" id="ProtNLM"/>
    </source>
</evidence>
<organism evidence="6 7">
    <name type="scientific">Neotoma lepida</name>
    <name type="common">Desert woodrat</name>
    <dbReference type="NCBI Taxonomy" id="56216"/>
    <lineage>
        <taxon>Eukaryota</taxon>
        <taxon>Metazoa</taxon>
        <taxon>Chordata</taxon>
        <taxon>Craniata</taxon>
        <taxon>Vertebrata</taxon>
        <taxon>Euteleostomi</taxon>
        <taxon>Mammalia</taxon>
        <taxon>Eutheria</taxon>
        <taxon>Euarchontoglires</taxon>
        <taxon>Glires</taxon>
        <taxon>Rodentia</taxon>
        <taxon>Myomorpha</taxon>
        <taxon>Muroidea</taxon>
        <taxon>Cricetidae</taxon>
        <taxon>Neotominae</taxon>
        <taxon>Neotoma</taxon>
    </lineage>
</organism>
<dbReference type="InterPro" id="IPR015332">
    <property type="entry name" value="CH2-like"/>
</dbReference>
<dbReference type="InterPro" id="IPR053723">
    <property type="entry name" value="Secretoglobin_Domain_sf"/>
</dbReference>
<keyword evidence="7" id="KW-1185">Reference proteome</keyword>
<accession>A0A1A6H1V8</accession>
<proteinExistence type="inferred from homology"/>
<dbReference type="Pfam" id="PF09252">
    <property type="entry name" value="Feld-I_B"/>
    <property type="match status" value="1"/>
</dbReference>
<feature type="signal peptide" evidence="5">
    <location>
        <begin position="1"/>
        <end position="17"/>
    </location>
</feature>
<dbReference type="InterPro" id="IPR035960">
    <property type="entry name" value="Secretoglobin_sf"/>
</dbReference>
<dbReference type="Proteomes" id="UP000092124">
    <property type="component" value="Unassembled WGS sequence"/>
</dbReference>
<reference evidence="6 7" key="1">
    <citation type="submission" date="2016-06" db="EMBL/GenBank/DDBJ databases">
        <title>The Draft Genome Sequence and Annotation of the Desert Woodrat Neotoma lepida.</title>
        <authorList>
            <person name="Campbell M."/>
            <person name="Oakeson K.F."/>
            <person name="Yandell M."/>
            <person name="Halpert J.R."/>
            <person name="Dearing D."/>
        </authorList>
    </citation>
    <scope>NUCLEOTIDE SEQUENCE [LARGE SCALE GENOMIC DNA]</scope>
    <source>
        <strain evidence="6">417</strain>
        <tissue evidence="6">Liver</tissue>
    </source>
</reference>
<dbReference type="AlphaFoldDB" id="A0A1A6H1V8"/>
<evidence type="ECO:0000256" key="5">
    <source>
        <dbReference type="SAM" id="SignalP"/>
    </source>
</evidence>
<feature type="chain" id="PRO_5008346029" description="Androgen-binding protein homolog" evidence="5">
    <location>
        <begin position="18"/>
        <end position="110"/>
    </location>
</feature>
<comment type="subcellular location">
    <subcellularLocation>
        <location evidence="1">Secreted</location>
    </subcellularLocation>
</comment>
<dbReference type="Gene3D" id="1.20.920.50">
    <property type="match status" value="1"/>
</dbReference>
<dbReference type="PROSITE" id="PS51311">
    <property type="entry name" value="SCGB"/>
    <property type="match status" value="1"/>
</dbReference>
<dbReference type="SUPFAM" id="SSF48201">
    <property type="entry name" value="Uteroglobin-like"/>
    <property type="match status" value="1"/>
</dbReference>